<sequence length="257" mass="26561">MRMLLHAATARGMHELAELDAAIAAPLPISRRIAVLGTAGGVGTSIVAGRAAAVIAARREGHVLLVDADGRGVPAAWHAGALGDRYGDAADPEPPAGIRLLSLVGEQASTSAWWAAASERQRASALSISDWGAPTRERTQEIIALSHVAVIVARAHRDDAQRAIDLAAQVESTGDCLAAIALVDVDGTAHPSIPTLAGLMPVPTVLLPHDRAHARSRHVPLGRLRDASALALLRLAASTVRRASESSGTARLVGRSA</sequence>
<evidence type="ECO:0000313" key="2">
    <source>
        <dbReference type="Proteomes" id="UP000321749"/>
    </source>
</evidence>
<evidence type="ECO:0000313" key="1">
    <source>
        <dbReference type="EMBL" id="GEK81473.1"/>
    </source>
</evidence>
<dbReference type="Proteomes" id="UP000321749">
    <property type="component" value="Unassembled WGS sequence"/>
</dbReference>
<keyword evidence="2" id="KW-1185">Reference proteome</keyword>
<gene>
    <name evidence="1" type="ORF">ABA31_28240</name>
</gene>
<organism evidence="1 2">
    <name type="scientific">Agrococcus baldri</name>
    <dbReference type="NCBI Taxonomy" id="153730"/>
    <lineage>
        <taxon>Bacteria</taxon>
        <taxon>Bacillati</taxon>
        <taxon>Actinomycetota</taxon>
        <taxon>Actinomycetes</taxon>
        <taxon>Micrococcales</taxon>
        <taxon>Microbacteriaceae</taxon>
        <taxon>Agrococcus</taxon>
    </lineage>
</organism>
<name>A0AA87RM17_9MICO</name>
<comment type="caution">
    <text evidence="1">The sequence shown here is derived from an EMBL/GenBank/DDBJ whole genome shotgun (WGS) entry which is preliminary data.</text>
</comment>
<dbReference type="AlphaFoldDB" id="A0AA87RM17"/>
<proteinExistence type="predicted"/>
<evidence type="ECO:0008006" key="3">
    <source>
        <dbReference type="Google" id="ProtNLM"/>
    </source>
</evidence>
<dbReference type="SUPFAM" id="SSF52540">
    <property type="entry name" value="P-loop containing nucleoside triphosphate hydrolases"/>
    <property type="match status" value="1"/>
</dbReference>
<dbReference type="Gene3D" id="3.40.50.300">
    <property type="entry name" value="P-loop containing nucleotide triphosphate hydrolases"/>
    <property type="match status" value="1"/>
</dbReference>
<accession>A0AA87RM17</accession>
<reference evidence="1 2" key="1">
    <citation type="submission" date="2019-07" db="EMBL/GenBank/DDBJ databases">
        <title>Whole genome shotgun sequence of Agrococcus baldri NBRC 103055.</title>
        <authorList>
            <person name="Hosoyama A."/>
            <person name="Uohara A."/>
            <person name="Ohji S."/>
            <person name="Ichikawa N."/>
        </authorList>
    </citation>
    <scope>NUCLEOTIDE SEQUENCE [LARGE SCALE GENOMIC DNA]</scope>
    <source>
        <strain evidence="1 2">NBRC 103055</strain>
    </source>
</reference>
<protein>
    <recommendedName>
        <fullName evidence="3">CobQ/CobB/MinD/ParA nucleotide binding domain-containing protein</fullName>
    </recommendedName>
</protein>
<dbReference type="InterPro" id="IPR027417">
    <property type="entry name" value="P-loop_NTPase"/>
</dbReference>
<dbReference type="EMBL" id="BJUU01000028">
    <property type="protein sequence ID" value="GEK81473.1"/>
    <property type="molecule type" value="Genomic_DNA"/>
</dbReference>